<accession>A0A941HW41</accession>
<evidence type="ECO:0000256" key="2">
    <source>
        <dbReference type="ARBA" id="ARBA00022692"/>
    </source>
</evidence>
<dbReference type="Pfam" id="PF13564">
    <property type="entry name" value="DoxX_2"/>
    <property type="match status" value="1"/>
</dbReference>
<feature type="transmembrane region" description="Helical" evidence="5">
    <location>
        <begin position="79"/>
        <end position="99"/>
    </location>
</feature>
<sequence length="144" mass="16096">MTFAIPDPSLPRPRLRAALRWLLAAIYIAFGIVHLRGAHGFLAIMPPWVPYPLEVVLFTGVCEILGSAGLLIPRLRWISGVMLALYAVCVYPANLHHAFGHVTVSSLPSSWWYHGPRLAFQPVFVWWALFAGGVINWPFRKVPA</sequence>
<evidence type="ECO:0000313" key="8">
    <source>
        <dbReference type="Proteomes" id="UP000622580"/>
    </source>
</evidence>
<evidence type="ECO:0000256" key="1">
    <source>
        <dbReference type="ARBA" id="ARBA00004141"/>
    </source>
</evidence>
<keyword evidence="4 5" id="KW-0472">Membrane</keyword>
<gene>
    <name evidence="6" type="ORF">JKL49_05525</name>
    <name evidence="7" type="ORF">JKL49_08970</name>
</gene>
<dbReference type="Proteomes" id="UP000622580">
    <property type="component" value="Unassembled WGS sequence"/>
</dbReference>
<keyword evidence="8" id="KW-1185">Reference proteome</keyword>
<reference evidence="6" key="2">
    <citation type="submission" date="2021-04" db="EMBL/GenBank/DDBJ databases">
        <title>Draft genome assembly of strain Phenylobacterium sp. 20VBR1 using MiniION and Illumina platforms.</title>
        <authorList>
            <person name="Thomas F.A."/>
            <person name="Krishnan K.P."/>
            <person name="Sinha R.K."/>
        </authorList>
    </citation>
    <scope>NUCLEOTIDE SEQUENCE</scope>
    <source>
        <strain evidence="6">20VBR1</strain>
    </source>
</reference>
<dbReference type="PANTHER" id="PTHR36974:SF1">
    <property type="entry name" value="DOXX FAMILY MEMBRANE PROTEIN"/>
    <property type="match status" value="1"/>
</dbReference>
<organism evidence="6 8">
    <name type="scientific">Phenylobacterium glaciei</name>
    <dbReference type="NCBI Taxonomy" id="2803784"/>
    <lineage>
        <taxon>Bacteria</taxon>
        <taxon>Pseudomonadati</taxon>
        <taxon>Pseudomonadota</taxon>
        <taxon>Alphaproteobacteria</taxon>
        <taxon>Caulobacterales</taxon>
        <taxon>Caulobacteraceae</taxon>
        <taxon>Phenylobacterium</taxon>
    </lineage>
</organism>
<dbReference type="GO" id="GO:0016020">
    <property type="term" value="C:membrane"/>
    <property type="evidence" value="ECO:0007669"/>
    <property type="project" value="UniProtKB-SubCell"/>
</dbReference>
<dbReference type="PANTHER" id="PTHR36974">
    <property type="entry name" value="MEMBRANE PROTEIN-RELATED"/>
    <property type="match status" value="1"/>
</dbReference>
<dbReference type="InterPro" id="IPR032808">
    <property type="entry name" value="DoxX"/>
</dbReference>
<protein>
    <submittedName>
        <fullName evidence="6">DoxX family protein</fullName>
    </submittedName>
</protein>
<comment type="subcellular location">
    <subcellularLocation>
        <location evidence="1">Membrane</location>
        <topology evidence="1">Multi-pass membrane protein</topology>
    </subcellularLocation>
</comment>
<keyword evidence="2 5" id="KW-0812">Transmembrane</keyword>
<dbReference type="EMBL" id="CP068570">
    <property type="protein sequence ID" value="QQZ51218.1"/>
    <property type="molecule type" value="Genomic_DNA"/>
</dbReference>
<reference evidence="7" key="1">
    <citation type="submission" date="2021-01" db="EMBL/GenBank/DDBJ databases">
        <title>Genome sequence of Phenylobacterium sp. 20VBR1 isolated from a valley glaceir, Ny-Alesund, Svalbard.</title>
        <authorList>
            <person name="Thomas F.A."/>
            <person name="Krishnan K.P."/>
            <person name="Sinha R.K."/>
        </authorList>
    </citation>
    <scope>NUCLEOTIDE SEQUENCE</scope>
    <source>
        <strain evidence="7">20VBR1</strain>
    </source>
</reference>
<evidence type="ECO:0000256" key="3">
    <source>
        <dbReference type="ARBA" id="ARBA00022989"/>
    </source>
</evidence>
<feature type="transmembrane region" description="Helical" evidence="5">
    <location>
        <begin position="21"/>
        <end position="45"/>
    </location>
</feature>
<evidence type="ECO:0000256" key="5">
    <source>
        <dbReference type="SAM" id="Phobius"/>
    </source>
</evidence>
<feature type="transmembrane region" description="Helical" evidence="5">
    <location>
        <begin position="51"/>
        <end position="72"/>
    </location>
</feature>
<dbReference type="RefSeq" id="WP_215338824.1">
    <property type="nucleotide sequence ID" value="NZ_JAGSGD010000001.1"/>
</dbReference>
<proteinExistence type="predicted"/>
<name>A0A941HW41_9CAUL</name>
<evidence type="ECO:0000313" key="6">
    <source>
        <dbReference type="EMBL" id="MBR7618842.1"/>
    </source>
</evidence>
<keyword evidence="3 5" id="KW-1133">Transmembrane helix</keyword>
<evidence type="ECO:0000256" key="4">
    <source>
        <dbReference type="ARBA" id="ARBA00023136"/>
    </source>
</evidence>
<dbReference type="AlphaFoldDB" id="A0A941HW41"/>
<feature type="transmembrane region" description="Helical" evidence="5">
    <location>
        <begin position="119"/>
        <end position="139"/>
    </location>
</feature>
<dbReference type="EMBL" id="JAGSGD010000001">
    <property type="protein sequence ID" value="MBR7618842.1"/>
    <property type="molecule type" value="Genomic_DNA"/>
</dbReference>
<evidence type="ECO:0000313" key="7">
    <source>
        <dbReference type="EMBL" id="QQZ51218.1"/>
    </source>
</evidence>